<evidence type="ECO:0000313" key="8">
    <source>
        <dbReference type="EMBL" id="KAJ5115244.1"/>
    </source>
</evidence>
<dbReference type="AlphaFoldDB" id="A0A9W9KQ94"/>
<keyword evidence="2 4" id="KW-0863">Zinc-finger</keyword>
<dbReference type="PANTHER" id="PTHR46622">
    <property type="entry name" value="DNA-DEPENDENT METALLOPROTEASE WSS1"/>
    <property type="match status" value="1"/>
</dbReference>
<evidence type="ECO:0000313" key="9">
    <source>
        <dbReference type="Proteomes" id="UP001141434"/>
    </source>
</evidence>
<reference evidence="8" key="1">
    <citation type="submission" date="2022-11" db="EMBL/GenBank/DDBJ databases">
        <authorList>
            <person name="Petersen C."/>
        </authorList>
    </citation>
    <scope>NUCLEOTIDE SEQUENCE</scope>
    <source>
        <strain evidence="8">IBT 34128</strain>
    </source>
</reference>
<gene>
    <name evidence="8" type="ORF">NUU61_001003</name>
</gene>
<organism evidence="8 9">
    <name type="scientific">Penicillium alfredii</name>
    <dbReference type="NCBI Taxonomy" id="1506179"/>
    <lineage>
        <taxon>Eukaryota</taxon>
        <taxon>Fungi</taxon>
        <taxon>Dikarya</taxon>
        <taxon>Ascomycota</taxon>
        <taxon>Pezizomycotina</taxon>
        <taxon>Eurotiomycetes</taxon>
        <taxon>Eurotiomycetidae</taxon>
        <taxon>Eurotiales</taxon>
        <taxon>Aspergillaceae</taxon>
        <taxon>Penicillium</taxon>
    </lineage>
</organism>
<dbReference type="PROSITE" id="PS01358">
    <property type="entry name" value="ZF_RANBP2_1"/>
    <property type="match status" value="1"/>
</dbReference>
<dbReference type="Pfam" id="PF08325">
    <property type="entry name" value="WLM"/>
    <property type="match status" value="1"/>
</dbReference>
<dbReference type="OrthoDB" id="261960at2759"/>
<protein>
    <recommendedName>
        <fullName evidence="10">WLM domain-containing protein</fullName>
    </recommendedName>
</protein>
<evidence type="ECO:0000256" key="2">
    <source>
        <dbReference type="ARBA" id="ARBA00022771"/>
    </source>
</evidence>
<name>A0A9W9KQ94_9EURO</name>
<keyword evidence="9" id="KW-1185">Reference proteome</keyword>
<dbReference type="RefSeq" id="XP_056516435.1">
    <property type="nucleotide sequence ID" value="XM_056651585.1"/>
</dbReference>
<evidence type="ECO:0000256" key="4">
    <source>
        <dbReference type="PROSITE-ProRule" id="PRU00322"/>
    </source>
</evidence>
<dbReference type="GO" id="GO:0008270">
    <property type="term" value="F:zinc ion binding"/>
    <property type="evidence" value="ECO:0007669"/>
    <property type="project" value="UniProtKB-KW"/>
</dbReference>
<evidence type="ECO:0000256" key="5">
    <source>
        <dbReference type="SAM" id="MobiDB-lite"/>
    </source>
</evidence>
<evidence type="ECO:0000259" key="7">
    <source>
        <dbReference type="PROSITE" id="PS51397"/>
    </source>
</evidence>
<dbReference type="InterPro" id="IPR053000">
    <property type="entry name" value="WSS1-like_metalloprotease"/>
</dbReference>
<dbReference type="GO" id="GO:0008237">
    <property type="term" value="F:metallopeptidase activity"/>
    <property type="evidence" value="ECO:0007669"/>
    <property type="project" value="TreeGrafter"/>
</dbReference>
<dbReference type="Proteomes" id="UP001141434">
    <property type="component" value="Unassembled WGS sequence"/>
</dbReference>
<dbReference type="Gene3D" id="2.30.30.380">
    <property type="entry name" value="Zn-finger domain of Sec23/24"/>
    <property type="match status" value="1"/>
</dbReference>
<sequence length="431" mass="48106">MRELDTLISEYRHENKRPRESEALLILRKVASMVKPIMRQRAWRVGALCEFYPRQKNLLGLNVNSGQKICLRLRYASDQRQFLPIEQVVDTMLHELCHIVHGPHHQQFHALWNQLRDEQEELVIKGYTGEGFLSQGKRLGGQRIPLDEARRRARAAAEQRRVLTKNSGRKLGGAPVLRGTDMRKVRADAAQRRIEVTQGCASGTDRSAELAEEASRNGFRTKAEEDDANEQAILQAFIELIQEEERERYGSSYVPPSQENPAGPRTRGSRTPSPAPSQSTSTQPPAAPPADSFEALDLTADNSSYETSWTCPTCTLENPSNFLCCDVCAAERPPPSSTKSTSGPAPTPSTSTKPRVQNKRPRAEGPGNENDETTPRDTFAFKNRTPALDSLASLNRDVNKRPLGWVCNTCGAFMETQWWTCSGCGKMKESS</sequence>
<keyword evidence="1" id="KW-0479">Metal-binding</keyword>
<feature type="domain" description="WLM" evidence="7">
    <location>
        <begin position="1"/>
        <end position="195"/>
    </location>
</feature>
<feature type="compositionally biased region" description="Low complexity" evidence="5">
    <location>
        <begin position="337"/>
        <end position="354"/>
    </location>
</feature>
<feature type="region of interest" description="Disordered" evidence="5">
    <location>
        <begin position="196"/>
        <end position="227"/>
    </location>
</feature>
<accession>A0A9W9KQ94</accession>
<evidence type="ECO:0000256" key="1">
    <source>
        <dbReference type="ARBA" id="ARBA00022723"/>
    </source>
</evidence>
<comment type="caution">
    <text evidence="8">The sequence shown here is derived from an EMBL/GenBank/DDBJ whole genome shotgun (WGS) entry which is preliminary data.</text>
</comment>
<feature type="compositionally biased region" description="Basic and acidic residues" evidence="5">
    <location>
        <begin position="206"/>
        <end position="215"/>
    </location>
</feature>
<feature type="domain" description="RanBP2-type" evidence="6">
    <location>
        <begin position="305"/>
        <end position="334"/>
    </location>
</feature>
<evidence type="ECO:0000256" key="3">
    <source>
        <dbReference type="ARBA" id="ARBA00022833"/>
    </source>
</evidence>
<dbReference type="GO" id="GO:0005634">
    <property type="term" value="C:nucleus"/>
    <property type="evidence" value="ECO:0007669"/>
    <property type="project" value="TreeGrafter"/>
</dbReference>
<evidence type="ECO:0008006" key="10">
    <source>
        <dbReference type="Google" id="ProtNLM"/>
    </source>
</evidence>
<dbReference type="PROSITE" id="PS51397">
    <property type="entry name" value="WLM"/>
    <property type="match status" value="1"/>
</dbReference>
<dbReference type="EMBL" id="JAPMSZ010000001">
    <property type="protein sequence ID" value="KAJ5115244.1"/>
    <property type="molecule type" value="Genomic_DNA"/>
</dbReference>
<dbReference type="PROSITE" id="PS50199">
    <property type="entry name" value="ZF_RANBP2_2"/>
    <property type="match status" value="1"/>
</dbReference>
<dbReference type="PANTHER" id="PTHR46622:SF1">
    <property type="entry name" value="DNA-DEPENDENT METALLOPROTEASE WSS1"/>
    <property type="match status" value="1"/>
</dbReference>
<reference evidence="8" key="2">
    <citation type="journal article" date="2023" name="IMA Fungus">
        <title>Comparative genomic study of the Penicillium genus elucidates a diverse pangenome and 15 lateral gene transfer events.</title>
        <authorList>
            <person name="Petersen C."/>
            <person name="Sorensen T."/>
            <person name="Nielsen M.R."/>
            <person name="Sondergaard T.E."/>
            <person name="Sorensen J.L."/>
            <person name="Fitzpatrick D.A."/>
            <person name="Frisvad J.C."/>
            <person name="Nielsen K.L."/>
        </authorList>
    </citation>
    <scope>NUCLEOTIDE SEQUENCE</scope>
    <source>
        <strain evidence="8">IBT 34128</strain>
    </source>
</reference>
<dbReference type="GeneID" id="81390753"/>
<dbReference type="GO" id="GO:0006281">
    <property type="term" value="P:DNA repair"/>
    <property type="evidence" value="ECO:0007669"/>
    <property type="project" value="TreeGrafter"/>
</dbReference>
<feature type="region of interest" description="Disordered" evidence="5">
    <location>
        <begin position="247"/>
        <end position="292"/>
    </location>
</feature>
<dbReference type="InterPro" id="IPR001876">
    <property type="entry name" value="Znf_RanBP2"/>
</dbReference>
<evidence type="ECO:0000259" key="6">
    <source>
        <dbReference type="PROSITE" id="PS50199"/>
    </source>
</evidence>
<feature type="region of interest" description="Disordered" evidence="5">
    <location>
        <begin position="333"/>
        <end position="384"/>
    </location>
</feature>
<keyword evidence="3" id="KW-0862">Zinc</keyword>
<proteinExistence type="predicted"/>
<dbReference type="InterPro" id="IPR013536">
    <property type="entry name" value="WLM_dom"/>
</dbReference>